<proteinExistence type="inferred from homology"/>
<dbReference type="CDD" id="cd07729">
    <property type="entry name" value="AHL_lactonase_MBL-fold"/>
    <property type="match status" value="1"/>
</dbReference>
<sequence length="292" mass="32649">MKGVRTLENVPLIHGPTARAPAGTKLWILHVGNLEADEGWFKRAGNTSTASNKNPEKLRRKLVMLSILIEHPTEGLILYETGAGDNYPEVVGSPINDIFARVDHDKSMELSAQIEKTGHDIKDVKAVIIGHLHLDHAGGLDPFRNTGIPIYAHELELKYAFYAVATKSDLGVYLPHYLTFDLNWVPFHGSFLEIAPGINLHHSPGHTPGLSVMQVNLKESGTWIFTSDQYHVKENYQDDVPQGWLARDHESWCRSHQMIKGLARRTGGKVVLGHCWDTIKDLGLEFAPKVYE</sequence>
<comment type="cofactor">
    <cofactor evidence="1">
        <name>Zn(2+)</name>
        <dbReference type="ChEBI" id="CHEBI:29105"/>
    </cofactor>
</comment>
<accession>A0A9W8XC13</accession>
<organism evidence="7 8">
    <name type="scientific">Didymosphaeria variabile</name>
    <dbReference type="NCBI Taxonomy" id="1932322"/>
    <lineage>
        <taxon>Eukaryota</taxon>
        <taxon>Fungi</taxon>
        <taxon>Dikarya</taxon>
        <taxon>Ascomycota</taxon>
        <taxon>Pezizomycotina</taxon>
        <taxon>Dothideomycetes</taxon>
        <taxon>Pleosporomycetidae</taxon>
        <taxon>Pleosporales</taxon>
        <taxon>Massarineae</taxon>
        <taxon>Didymosphaeriaceae</taxon>
        <taxon>Didymosphaeria</taxon>
    </lineage>
</organism>
<dbReference type="RefSeq" id="XP_056065924.1">
    <property type="nucleotide sequence ID" value="XM_056220621.1"/>
</dbReference>
<evidence type="ECO:0000259" key="6">
    <source>
        <dbReference type="SMART" id="SM00849"/>
    </source>
</evidence>
<evidence type="ECO:0000313" key="7">
    <source>
        <dbReference type="EMBL" id="KAJ4345760.1"/>
    </source>
</evidence>
<evidence type="ECO:0000256" key="4">
    <source>
        <dbReference type="ARBA" id="ARBA00022801"/>
    </source>
</evidence>
<reference evidence="7" key="1">
    <citation type="submission" date="2022-10" db="EMBL/GenBank/DDBJ databases">
        <title>Tapping the CABI collections for fungal endophytes: first genome assemblies for Collariella, Neodidymelliopsis, Ascochyta clinopodiicola, Didymella pomorum, Didymosphaeria variabile, Neocosmospora piperis and Neocucurbitaria cava.</title>
        <authorList>
            <person name="Hill R."/>
        </authorList>
    </citation>
    <scope>NUCLEOTIDE SEQUENCE</scope>
    <source>
        <strain evidence="7">IMI 356815</strain>
    </source>
</reference>
<keyword evidence="3" id="KW-0479">Metal-binding</keyword>
<dbReference type="Pfam" id="PF00753">
    <property type="entry name" value="Lactamase_B"/>
    <property type="match status" value="1"/>
</dbReference>
<dbReference type="EMBL" id="JAPEUX010000009">
    <property type="protein sequence ID" value="KAJ4345760.1"/>
    <property type="molecule type" value="Genomic_DNA"/>
</dbReference>
<dbReference type="InterPro" id="IPR036866">
    <property type="entry name" value="RibonucZ/Hydroxyglut_hydro"/>
</dbReference>
<dbReference type="Gene3D" id="3.60.15.10">
    <property type="entry name" value="Ribonuclease Z/Hydroxyacylglutathione hydrolase-like"/>
    <property type="match status" value="1"/>
</dbReference>
<dbReference type="SUPFAM" id="SSF56281">
    <property type="entry name" value="Metallo-hydrolase/oxidoreductase"/>
    <property type="match status" value="1"/>
</dbReference>
<evidence type="ECO:0000256" key="5">
    <source>
        <dbReference type="ARBA" id="ARBA00022833"/>
    </source>
</evidence>
<gene>
    <name evidence="7" type="ORF">N0V89_011895</name>
</gene>
<dbReference type="GO" id="GO:0016787">
    <property type="term" value="F:hydrolase activity"/>
    <property type="evidence" value="ECO:0007669"/>
    <property type="project" value="UniProtKB-KW"/>
</dbReference>
<feature type="domain" description="Metallo-beta-lactamase" evidence="6">
    <location>
        <begin position="63"/>
        <end position="274"/>
    </location>
</feature>
<comment type="similarity">
    <text evidence="2">Belongs to the metallo-beta-lactamase superfamily.</text>
</comment>
<dbReference type="GO" id="GO:0046872">
    <property type="term" value="F:metal ion binding"/>
    <property type="evidence" value="ECO:0007669"/>
    <property type="project" value="UniProtKB-KW"/>
</dbReference>
<evidence type="ECO:0000256" key="1">
    <source>
        <dbReference type="ARBA" id="ARBA00001947"/>
    </source>
</evidence>
<dbReference type="OrthoDB" id="10250730at2759"/>
<evidence type="ECO:0000313" key="8">
    <source>
        <dbReference type="Proteomes" id="UP001140513"/>
    </source>
</evidence>
<comment type="caution">
    <text evidence="7">The sequence shown here is derived from an EMBL/GenBank/DDBJ whole genome shotgun (WGS) entry which is preliminary data.</text>
</comment>
<keyword evidence="8" id="KW-1185">Reference proteome</keyword>
<keyword evidence="5" id="KW-0862">Zinc</keyword>
<dbReference type="InterPro" id="IPR001279">
    <property type="entry name" value="Metallo-B-lactamas"/>
</dbReference>
<evidence type="ECO:0000256" key="2">
    <source>
        <dbReference type="ARBA" id="ARBA00007749"/>
    </source>
</evidence>
<dbReference type="SMART" id="SM00849">
    <property type="entry name" value="Lactamase_B"/>
    <property type="match status" value="1"/>
</dbReference>
<dbReference type="GeneID" id="80915425"/>
<keyword evidence="4" id="KW-0378">Hydrolase</keyword>
<dbReference type="PANTHER" id="PTHR42978">
    <property type="entry name" value="QUORUM-QUENCHING LACTONASE YTNP-RELATED-RELATED"/>
    <property type="match status" value="1"/>
</dbReference>
<name>A0A9W8XC13_9PLEO</name>
<dbReference type="InterPro" id="IPR051013">
    <property type="entry name" value="MBL_superfamily_lactonases"/>
</dbReference>
<dbReference type="Proteomes" id="UP001140513">
    <property type="component" value="Unassembled WGS sequence"/>
</dbReference>
<protein>
    <recommendedName>
        <fullName evidence="6">Metallo-beta-lactamase domain-containing protein</fullName>
    </recommendedName>
</protein>
<dbReference type="AlphaFoldDB" id="A0A9W8XC13"/>
<evidence type="ECO:0000256" key="3">
    <source>
        <dbReference type="ARBA" id="ARBA00022723"/>
    </source>
</evidence>
<dbReference type="PANTHER" id="PTHR42978:SF2">
    <property type="entry name" value="102 KBASES UNSTABLE REGION: FROM 1 TO 119443"/>
    <property type="match status" value="1"/>
</dbReference>